<dbReference type="EMBL" id="LJXT01000051">
    <property type="protein sequence ID" value="KPQ15469.1"/>
    <property type="molecule type" value="Genomic_DNA"/>
</dbReference>
<dbReference type="Proteomes" id="UP000050421">
    <property type="component" value="Unassembled WGS sequence"/>
</dbReference>
<dbReference type="OrthoDB" id="794757at2"/>
<proteinExistence type="predicted"/>
<evidence type="ECO:0000313" key="2">
    <source>
        <dbReference type="Proteomes" id="UP000050421"/>
    </source>
</evidence>
<reference evidence="1 2" key="1">
    <citation type="submission" date="2015-09" db="EMBL/GenBank/DDBJ databases">
        <title>Identification and resolution of microdiversity through metagenomic sequencing of parallel consortia.</title>
        <authorList>
            <person name="Nelson W.C."/>
            <person name="Romine M.F."/>
            <person name="Lindemann S.R."/>
        </authorList>
    </citation>
    <scope>NUCLEOTIDE SEQUENCE [LARGE SCALE GENOMIC DNA]</scope>
    <source>
        <strain evidence="1">HL-49</strain>
    </source>
</reference>
<accession>A0A0P8BYV7</accession>
<dbReference type="AlphaFoldDB" id="A0A0P8BYV7"/>
<organism evidence="1 2">
    <name type="scientific">Algoriphagus marincola HL-49</name>
    <dbReference type="NCBI Taxonomy" id="1305737"/>
    <lineage>
        <taxon>Bacteria</taxon>
        <taxon>Pseudomonadati</taxon>
        <taxon>Bacteroidota</taxon>
        <taxon>Cytophagia</taxon>
        <taxon>Cytophagales</taxon>
        <taxon>Cyclobacteriaceae</taxon>
        <taxon>Algoriphagus</taxon>
    </lineage>
</organism>
<dbReference type="PATRIC" id="fig|1305737.6.peg.2469"/>
<dbReference type="eggNOG" id="ENOG50331XK">
    <property type="taxonomic scope" value="Bacteria"/>
</dbReference>
<comment type="caution">
    <text evidence="1">The sequence shown here is derived from an EMBL/GenBank/DDBJ whole genome shotgun (WGS) entry which is preliminary data.</text>
</comment>
<evidence type="ECO:0000313" key="1">
    <source>
        <dbReference type="EMBL" id="KPQ15469.1"/>
    </source>
</evidence>
<name>A0A0P8BYV7_9BACT</name>
<sequence length="189" mass="21557">MRISLFVVFGFVLTLLNSCENAPGIAKPGELDVLPYYDIAGFVEGEISKLGNETVRKTTRINGKEEATEVTLSQEEWREELDAFFKADINKPSMVTAYSTEVNGDVLLHRLQPGEKSSIKEIKVRIIDDRPIWVTFKISKENFFYTSTIIGEIYMNQRTQKIDHYSIETTQKIMFLDANNLRIKGAVQP</sequence>
<gene>
    <name evidence="1" type="ORF">HLUCCX10_09165</name>
</gene>
<dbReference type="STRING" id="1305737.GCA_000526355_03012"/>
<protein>
    <submittedName>
        <fullName evidence="1">Uncharacterized protein</fullName>
    </submittedName>
</protein>